<dbReference type="RefSeq" id="WP_092616569.1">
    <property type="nucleotide sequence ID" value="NZ_FNCV01000003.1"/>
</dbReference>
<gene>
    <name evidence="3" type="ORF">SAMN05421742_1036</name>
</gene>
<dbReference type="GO" id="GO:0016625">
    <property type="term" value="F:oxidoreductase activity, acting on the aldehyde or oxo group of donors, iron-sulfur protein as acceptor"/>
    <property type="evidence" value="ECO:0007669"/>
    <property type="project" value="InterPro"/>
</dbReference>
<dbReference type="InterPro" id="IPR019752">
    <property type="entry name" value="Pyrv/ketoisovalerate_OxRed_cat"/>
</dbReference>
<dbReference type="Gene3D" id="3.40.920.10">
    <property type="entry name" value="Pyruvate-ferredoxin oxidoreductase, PFOR, domain III"/>
    <property type="match status" value="1"/>
</dbReference>
<keyword evidence="4" id="KW-1185">Reference proteome</keyword>
<proteinExistence type="predicted"/>
<dbReference type="STRING" id="83401.SAMN05421742_1036"/>
<organism evidence="3 4">
    <name type="scientific">Roseospirillum parvum</name>
    <dbReference type="NCBI Taxonomy" id="83401"/>
    <lineage>
        <taxon>Bacteria</taxon>
        <taxon>Pseudomonadati</taxon>
        <taxon>Pseudomonadota</taxon>
        <taxon>Alphaproteobacteria</taxon>
        <taxon>Rhodospirillales</taxon>
        <taxon>Rhodospirillaceae</taxon>
        <taxon>Roseospirillum</taxon>
    </lineage>
</organism>
<dbReference type="SUPFAM" id="SSF53323">
    <property type="entry name" value="Pyruvate-ferredoxin oxidoreductase, PFOR, domain III"/>
    <property type="match status" value="1"/>
</dbReference>
<dbReference type="InterPro" id="IPR011894">
    <property type="entry name" value="PorC_KorC"/>
</dbReference>
<accession>A0A1G7XJU6</accession>
<dbReference type="InterPro" id="IPR051626">
    <property type="entry name" value="Oxidoreductase_gamma_subunit"/>
</dbReference>
<name>A0A1G7XJU6_9PROT</name>
<evidence type="ECO:0000256" key="1">
    <source>
        <dbReference type="ARBA" id="ARBA00023002"/>
    </source>
</evidence>
<dbReference type="NCBIfam" id="TIGR02175">
    <property type="entry name" value="PorC_KorC"/>
    <property type="match status" value="1"/>
</dbReference>
<dbReference type="OrthoDB" id="9794954at2"/>
<keyword evidence="1" id="KW-0560">Oxidoreductase</keyword>
<sequence>MIEIRIHGRGGQGNVVAAYLLASAAFAEGAHCQAFPSFGAERRGAPVTAFVRIAPGPILARSQVRNPAALIVQDDSLLHIPGTAAGLLKGGGVLVNAPEDAATLSARHGLDILSLPATALALEYLGRPTPNVALLAAFLTVTGLFPLSALSKALGERFSGEVLRRNEKLVARAAEAVPEGAWANRLVLEQPTKEARRAESA</sequence>
<protein>
    <submittedName>
        <fullName evidence="3">Pyruvate ferredoxin oxidoreductase gamma subunit</fullName>
    </submittedName>
</protein>
<reference evidence="4" key="1">
    <citation type="submission" date="2016-10" db="EMBL/GenBank/DDBJ databases">
        <authorList>
            <person name="Varghese N."/>
            <person name="Submissions S."/>
        </authorList>
    </citation>
    <scope>NUCLEOTIDE SEQUENCE [LARGE SCALE GENOMIC DNA]</scope>
    <source>
        <strain evidence="4">930I</strain>
    </source>
</reference>
<feature type="domain" description="Pyruvate/ketoisovalerate oxidoreductase catalytic" evidence="2">
    <location>
        <begin position="10"/>
        <end position="174"/>
    </location>
</feature>
<dbReference type="PANTHER" id="PTHR43366">
    <property type="entry name" value="PYRUVATE SYNTHASE SUBUNIT PORC"/>
    <property type="match status" value="1"/>
</dbReference>
<dbReference type="AlphaFoldDB" id="A0A1G7XJU6"/>
<dbReference type="InterPro" id="IPR002869">
    <property type="entry name" value="Pyrv_flavodox_OxRed_cen"/>
</dbReference>
<evidence type="ECO:0000313" key="3">
    <source>
        <dbReference type="EMBL" id="SDG84331.1"/>
    </source>
</evidence>
<evidence type="ECO:0000313" key="4">
    <source>
        <dbReference type="Proteomes" id="UP000217076"/>
    </source>
</evidence>
<keyword evidence="3" id="KW-0670">Pyruvate</keyword>
<dbReference type="Proteomes" id="UP000217076">
    <property type="component" value="Unassembled WGS sequence"/>
</dbReference>
<evidence type="ECO:0000259" key="2">
    <source>
        <dbReference type="Pfam" id="PF01558"/>
    </source>
</evidence>
<dbReference type="EMBL" id="FNCV01000003">
    <property type="protein sequence ID" value="SDG84331.1"/>
    <property type="molecule type" value="Genomic_DNA"/>
</dbReference>
<dbReference type="Pfam" id="PF01558">
    <property type="entry name" value="POR"/>
    <property type="match status" value="1"/>
</dbReference>
<dbReference type="PANTHER" id="PTHR43366:SF1">
    <property type="entry name" value="PYRUVATE SYNTHASE SUBUNIT PORC"/>
    <property type="match status" value="1"/>
</dbReference>